<protein>
    <recommendedName>
        <fullName evidence="6">DNA endonuclease activator Ctp1 C-terminal domain-containing protein</fullName>
    </recommendedName>
</protein>
<comment type="caution">
    <text evidence="7">The sequence shown here is derived from an EMBL/GenBank/DDBJ whole genome shotgun (WGS) entry which is preliminary data.</text>
</comment>
<feature type="compositionally biased region" description="Polar residues" evidence="5">
    <location>
        <begin position="425"/>
        <end position="444"/>
    </location>
</feature>
<feature type="domain" description="DNA endonuclease activator Ctp1 C-terminal" evidence="6">
    <location>
        <begin position="761"/>
        <end position="874"/>
    </location>
</feature>
<evidence type="ECO:0000313" key="8">
    <source>
        <dbReference type="Proteomes" id="UP000664132"/>
    </source>
</evidence>
<feature type="coiled-coil region" evidence="4">
    <location>
        <begin position="186"/>
        <end position="220"/>
    </location>
</feature>
<name>A0A8H8BRV3_9HELO</name>
<feature type="compositionally biased region" description="Basic and acidic residues" evidence="5">
    <location>
        <begin position="878"/>
        <end position="894"/>
    </location>
</feature>
<feature type="region of interest" description="Disordered" evidence="5">
    <location>
        <begin position="425"/>
        <end position="487"/>
    </location>
</feature>
<dbReference type="AlphaFoldDB" id="A0A8H8BRV3"/>
<keyword evidence="4" id="KW-0175">Coiled coil</keyword>
<feature type="region of interest" description="Disordered" evidence="5">
    <location>
        <begin position="252"/>
        <end position="297"/>
    </location>
</feature>
<organism evidence="7 8">
    <name type="scientific">Cadophora malorum</name>
    <dbReference type="NCBI Taxonomy" id="108018"/>
    <lineage>
        <taxon>Eukaryota</taxon>
        <taxon>Fungi</taxon>
        <taxon>Dikarya</taxon>
        <taxon>Ascomycota</taxon>
        <taxon>Pezizomycotina</taxon>
        <taxon>Leotiomycetes</taxon>
        <taxon>Helotiales</taxon>
        <taxon>Ploettnerulaceae</taxon>
        <taxon>Cadophora</taxon>
    </lineage>
</organism>
<proteinExistence type="predicted"/>
<feature type="compositionally biased region" description="Polar residues" evidence="5">
    <location>
        <begin position="644"/>
        <end position="656"/>
    </location>
</feature>
<dbReference type="InterPro" id="IPR033316">
    <property type="entry name" value="RBBP8-like"/>
</dbReference>
<feature type="compositionally biased region" description="Polar residues" evidence="5">
    <location>
        <begin position="458"/>
        <end position="474"/>
    </location>
</feature>
<keyword evidence="8" id="KW-1185">Reference proteome</keyword>
<evidence type="ECO:0000256" key="2">
    <source>
        <dbReference type="ARBA" id="ARBA00022763"/>
    </source>
</evidence>
<feature type="compositionally biased region" description="Polar residues" evidence="5">
    <location>
        <begin position="626"/>
        <end position="635"/>
    </location>
</feature>
<feature type="compositionally biased region" description="Basic and acidic residues" evidence="5">
    <location>
        <begin position="284"/>
        <end position="297"/>
    </location>
</feature>
<feature type="region of interest" description="Disordered" evidence="5">
    <location>
        <begin position="548"/>
        <end position="744"/>
    </location>
</feature>
<evidence type="ECO:0000256" key="3">
    <source>
        <dbReference type="ARBA" id="ARBA00023242"/>
    </source>
</evidence>
<dbReference type="EMBL" id="JAFJYH010000051">
    <property type="protein sequence ID" value="KAG4422315.1"/>
    <property type="molecule type" value="Genomic_DNA"/>
</dbReference>
<sequence length="909" mass="101044">MESWKQGRGELLEQLENVCNQIGQNIASELKNDRFARISHEELRILRETSASVPKLAESHGRLTDELEICRAVAAKVEELEKENKRLAGELQTKLKEDATPLAKPAPRVHYGNILNLTPGSSEPPSSIARIEPGESSQAIQKKYDDLTKRYNKVCQKYDAMKGAKEYAEAVAKEEKTKSQKWSDWGKNMSEKVEKKDEKIRKLKEEIKELKTKLDGHDNGTEQQITLYQQPQAIHARNAPASVQDNAGEQIQVPASSPPKAHHYGTDRGAPSLNLMGDMGANDGHGHPTPKEMDLPPMRDEESYIRDTSFEPLEAHHTSSTEGDPDLPLPTMTVREDAAANTETETRNPSSPAVFISARSVKKRKARDQNVEETPGPRIKTEIIELSSPHTPIPTFIDTNDSMDLDDIGEKVSTPRKVQRVAALSRSTASSQISGQGCGNSSNAAAPLHSLREKSVLQPRSVNTNILPRTSNDTRAPKKRRIASERDVAGLIEDGEIPAAHGELRRQTSNSDERLIELLSKPSPDRRVLSPQQTRTVAQTSILSALRTERTKNCPQPASNPALARELVGESNPKGPIESKPVPRKAKASREPTPNSRPSSKRASCEPLDLTASSAKRIVLGPPESSRPSSGQVPRSSAEAFRLSSKTSSRGSNEPQISDEKFSGRSPSPVPGTQLPARRDLASAFKSRTVQELAKASPRTPTVSRPVKPSRTGTAKRKQIQTEADYEMDTSQEPLRSRPMSKLGLNDFKVNPNYNQGYDYAYNDVVRGKDARACLEGCTKPGCCGYKFRGLAKAELDIRRLTLSQEERDEALMEDFLGADADKLKHMSRGEKEETLIQAKTREIANKNGRHRHAYHRQSSPSGYWRIDFPTTQEDMEDRAKTKQQDREEVEQRYRHAMRPGGAWLFRDE</sequence>
<dbReference type="GO" id="GO:0003684">
    <property type="term" value="F:damaged DNA binding"/>
    <property type="evidence" value="ECO:0007669"/>
    <property type="project" value="TreeGrafter"/>
</dbReference>
<feature type="region of interest" description="Disordered" evidence="5">
    <location>
        <begin position="118"/>
        <end position="137"/>
    </location>
</feature>
<evidence type="ECO:0000256" key="1">
    <source>
        <dbReference type="ARBA" id="ARBA00004123"/>
    </source>
</evidence>
<dbReference type="Pfam" id="PF08573">
    <property type="entry name" value="SAE2"/>
    <property type="match status" value="1"/>
</dbReference>
<evidence type="ECO:0000256" key="4">
    <source>
        <dbReference type="SAM" id="Coils"/>
    </source>
</evidence>
<feature type="compositionally biased region" description="Polar residues" evidence="5">
    <location>
        <begin position="592"/>
        <end position="602"/>
    </location>
</feature>
<dbReference type="Proteomes" id="UP000664132">
    <property type="component" value="Unassembled WGS sequence"/>
</dbReference>
<keyword evidence="2" id="KW-0227">DNA damage</keyword>
<evidence type="ECO:0000256" key="5">
    <source>
        <dbReference type="SAM" id="MobiDB-lite"/>
    </source>
</evidence>
<comment type="subcellular location">
    <subcellularLocation>
        <location evidence="1">Nucleus</location>
    </subcellularLocation>
</comment>
<accession>A0A8H8BRV3</accession>
<reference evidence="7" key="1">
    <citation type="submission" date="2021-02" db="EMBL/GenBank/DDBJ databases">
        <title>Genome sequence Cadophora malorum strain M34.</title>
        <authorList>
            <person name="Stefanovic E."/>
            <person name="Vu D."/>
            <person name="Scully C."/>
            <person name="Dijksterhuis J."/>
            <person name="Roader J."/>
            <person name="Houbraken J."/>
        </authorList>
    </citation>
    <scope>NUCLEOTIDE SEQUENCE</scope>
    <source>
        <strain evidence="7">M34</strain>
    </source>
</reference>
<feature type="region of interest" description="Disordered" evidence="5">
    <location>
        <begin position="338"/>
        <end position="376"/>
    </location>
</feature>
<dbReference type="OrthoDB" id="5801062at2759"/>
<gene>
    <name evidence="7" type="ORF">IFR04_004581</name>
</gene>
<dbReference type="InterPro" id="IPR013882">
    <property type="entry name" value="Ctp1_C"/>
</dbReference>
<feature type="region of interest" description="Disordered" evidence="5">
    <location>
        <begin position="850"/>
        <end position="896"/>
    </location>
</feature>
<dbReference type="GO" id="GO:0010792">
    <property type="term" value="P:DNA double-strand break processing involved in repair via single-strand annealing"/>
    <property type="evidence" value="ECO:0007669"/>
    <property type="project" value="TreeGrafter"/>
</dbReference>
<feature type="compositionally biased region" description="Polar residues" evidence="5">
    <location>
        <begin position="341"/>
        <end position="351"/>
    </location>
</feature>
<dbReference type="PANTHER" id="PTHR15107">
    <property type="entry name" value="RETINOBLASTOMA BINDING PROTEIN 8"/>
    <property type="match status" value="1"/>
</dbReference>
<dbReference type="GO" id="GO:0005634">
    <property type="term" value="C:nucleus"/>
    <property type="evidence" value="ECO:0007669"/>
    <property type="project" value="UniProtKB-SubCell"/>
</dbReference>
<evidence type="ECO:0000259" key="6">
    <source>
        <dbReference type="Pfam" id="PF08573"/>
    </source>
</evidence>
<evidence type="ECO:0000313" key="7">
    <source>
        <dbReference type="EMBL" id="KAG4422315.1"/>
    </source>
</evidence>
<feature type="coiled-coil region" evidence="4">
    <location>
        <begin position="70"/>
        <end position="97"/>
    </location>
</feature>
<dbReference type="PANTHER" id="PTHR15107:SF0">
    <property type="entry name" value="DNA ENDONUCLEASE ACTIVATOR CTP1 C-TERMINAL DOMAIN-CONTAINING PROTEIN"/>
    <property type="match status" value="1"/>
</dbReference>
<keyword evidence="3" id="KW-0539">Nucleus</keyword>